<dbReference type="RefSeq" id="WP_142861805.1">
    <property type="nucleotide sequence ID" value="NZ_VJMF01000014.1"/>
</dbReference>
<sequence length="387" mass="43504">MTFHITREQLYDLVWSESMQNLSKQIGISDVAIAKHCRKLGVPTPERGYWAKLQAGKKVERKPLPPRCLGTFNRVEISGTLTSDLRRRIVGEPGEDASEVEAIDVLEERFRRRLGKVTAPRGFSNPHPAIAKLLRKDEELRQKYVESPYPWNKPRFDSSFERRRLKFLNGLFLAFAKVGGAPSLRGDDARELSIHMGDAGVSFELDAIGKNARRGGRSEPEAADRLYFEIGGGSIAGVTTRWEDKLGSPLEEMLTEIVIGLAVAGEHRRRRWLAEHAAWLQKQREEQVRQELRRKAEAEQRERERIAALQKARSDALLSDAVAWRDADTIRAFVAATQAALAGAQPPDKIEAWVQWALAEADRRDPLASGRISTVVAERESEESSPA</sequence>
<proteinExistence type="predicted"/>
<dbReference type="EMBL" id="VJMF01000014">
    <property type="protein sequence ID" value="TRL37192.1"/>
    <property type="molecule type" value="Genomic_DNA"/>
</dbReference>
<reference evidence="2 3" key="1">
    <citation type="submission" date="2019-07" db="EMBL/GenBank/DDBJ databases">
        <title>Ln-dependent methylotrophs.</title>
        <authorList>
            <person name="Tani A."/>
        </authorList>
    </citation>
    <scope>NUCLEOTIDE SEQUENCE [LARGE SCALE GENOMIC DNA]</scope>
    <source>
        <strain evidence="2 3">SM89A</strain>
    </source>
</reference>
<evidence type="ECO:0000313" key="3">
    <source>
        <dbReference type="Proteomes" id="UP000316781"/>
    </source>
</evidence>
<keyword evidence="1" id="KW-0175">Coiled coil</keyword>
<organism evidence="2 3">
    <name type="scientific">Methylosinus sporium</name>
    <dbReference type="NCBI Taxonomy" id="428"/>
    <lineage>
        <taxon>Bacteria</taxon>
        <taxon>Pseudomonadati</taxon>
        <taxon>Pseudomonadota</taxon>
        <taxon>Alphaproteobacteria</taxon>
        <taxon>Hyphomicrobiales</taxon>
        <taxon>Methylocystaceae</taxon>
        <taxon>Methylosinus</taxon>
    </lineage>
</organism>
<feature type="coiled-coil region" evidence="1">
    <location>
        <begin position="281"/>
        <end position="309"/>
    </location>
</feature>
<dbReference type="AlphaFoldDB" id="A0A549T5R9"/>
<evidence type="ECO:0000256" key="1">
    <source>
        <dbReference type="SAM" id="Coils"/>
    </source>
</evidence>
<comment type="caution">
    <text evidence="2">The sequence shown here is derived from an EMBL/GenBank/DDBJ whole genome shotgun (WGS) entry which is preliminary data.</text>
</comment>
<gene>
    <name evidence="2" type="ORF">FM996_03155</name>
</gene>
<protein>
    <submittedName>
        <fullName evidence="2">Uncharacterized protein</fullName>
    </submittedName>
</protein>
<name>A0A549T5R9_METSR</name>
<dbReference type="Proteomes" id="UP000316781">
    <property type="component" value="Unassembled WGS sequence"/>
</dbReference>
<accession>A0A549T5R9</accession>
<evidence type="ECO:0000313" key="2">
    <source>
        <dbReference type="EMBL" id="TRL37192.1"/>
    </source>
</evidence>